<sequence length="157" mass="17646">MSNNSNLDLTLAQQQASLTASERMFQELEEICLTLSSLTFQLLQACKKTTAQKAKNQLMGKRNNSLEQHVTNAKRLSDALNAKVIRYVALTLAESEKIALHQNSLDEFLHSREREELVESLNQFLAVSRNFDTLCTALLDRIHTAPVSSLDVLESKL</sequence>
<keyword evidence="2" id="KW-1185">Reference proteome</keyword>
<evidence type="ECO:0000313" key="2">
    <source>
        <dbReference type="Proteomes" id="UP000053815"/>
    </source>
</evidence>
<protein>
    <submittedName>
        <fullName evidence="1">Uncharacterized protein</fullName>
    </submittedName>
</protein>
<evidence type="ECO:0000313" key="1">
    <source>
        <dbReference type="EMBL" id="GAN08273.1"/>
    </source>
</evidence>
<gene>
    <name evidence="1" type="ORF">MAM1_0197c07781</name>
</gene>
<dbReference type="EMBL" id="DF836486">
    <property type="protein sequence ID" value="GAN08273.1"/>
    <property type="molecule type" value="Genomic_DNA"/>
</dbReference>
<organism evidence="1">
    <name type="scientific">Mucor ambiguus</name>
    <dbReference type="NCBI Taxonomy" id="91626"/>
    <lineage>
        <taxon>Eukaryota</taxon>
        <taxon>Fungi</taxon>
        <taxon>Fungi incertae sedis</taxon>
        <taxon>Mucoromycota</taxon>
        <taxon>Mucoromycotina</taxon>
        <taxon>Mucoromycetes</taxon>
        <taxon>Mucorales</taxon>
        <taxon>Mucorineae</taxon>
        <taxon>Mucoraceae</taxon>
        <taxon>Mucor</taxon>
    </lineage>
</organism>
<accession>A0A0C9N141</accession>
<name>A0A0C9N141_9FUNG</name>
<proteinExistence type="predicted"/>
<reference evidence="1" key="1">
    <citation type="submission" date="2014-09" db="EMBL/GenBank/DDBJ databases">
        <title>Draft genome sequence of an oleaginous Mucoromycotina fungus Mucor ambiguus NBRC6742.</title>
        <authorList>
            <person name="Takeda I."/>
            <person name="Yamane N."/>
            <person name="Morita T."/>
            <person name="Tamano K."/>
            <person name="Machida M."/>
            <person name="Baker S."/>
            <person name="Koike H."/>
        </authorList>
    </citation>
    <scope>NUCLEOTIDE SEQUENCE</scope>
    <source>
        <strain evidence="1">NBRC 6742</strain>
    </source>
</reference>
<dbReference type="AlphaFoldDB" id="A0A0C9N141"/>
<dbReference type="Proteomes" id="UP000053815">
    <property type="component" value="Unassembled WGS sequence"/>
</dbReference>